<feature type="transmembrane region" description="Helical" evidence="6">
    <location>
        <begin position="44"/>
        <end position="68"/>
    </location>
</feature>
<evidence type="ECO:0000256" key="5">
    <source>
        <dbReference type="ARBA" id="ARBA00023136"/>
    </source>
</evidence>
<organism evidence="8 9">
    <name type="scientific">Eubacterium album</name>
    <dbReference type="NCBI Taxonomy" id="2978477"/>
    <lineage>
        <taxon>Bacteria</taxon>
        <taxon>Bacillati</taxon>
        <taxon>Bacillota</taxon>
        <taxon>Clostridia</taxon>
        <taxon>Eubacteriales</taxon>
        <taxon>Eubacteriaceae</taxon>
        <taxon>Eubacterium</taxon>
    </lineage>
</organism>
<evidence type="ECO:0000256" key="1">
    <source>
        <dbReference type="ARBA" id="ARBA00004141"/>
    </source>
</evidence>
<evidence type="ECO:0000313" key="8">
    <source>
        <dbReference type="EMBL" id="MCT7398678.1"/>
    </source>
</evidence>
<sequence>MKIRMNVNKDLKEKKIYSTLIQFIKFGIVGISNTLISYCTYAVLVWLGVNFLLSNLIGFVVSVLNSFYWNSRYVFDLNNADTKQKLKALIKTFISYAGTGLVLSSAMLILWIDIVQLSKYIAPIINLIITVPVNFVVNKVWAFKK</sequence>
<dbReference type="PANTHER" id="PTHR38459">
    <property type="entry name" value="PROPHAGE BACTOPRENOL-LINKED GLUCOSE TRANSLOCASE HOMOLOG"/>
    <property type="match status" value="1"/>
</dbReference>
<evidence type="ECO:0000259" key="7">
    <source>
        <dbReference type="Pfam" id="PF04138"/>
    </source>
</evidence>
<feature type="transmembrane region" description="Helical" evidence="6">
    <location>
        <begin position="89"/>
        <end position="114"/>
    </location>
</feature>
<feature type="transmembrane region" description="Helical" evidence="6">
    <location>
        <begin position="20"/>
        <end position="38"/>
    </location>
</feature>
<gene>
    <name evidence="8" type="ORF">N5B56_06205</name>
</gene>
<dbReference type="Proteomes" id="UP001431199">
    <property type="component" value="Unassembled WGS sequence"/>
</dbReference>
<keyword evidence="9" id="KW-1185">Reference proteome</keyword>
<dbReference type="RefSeq" id="WP_260978586.1">
    <property type="nucleotide sequence ID" value="NZ_JAODBU010000006.1"/>
</dbReference>
<comment type="similarity">
    <text evidence="2">Belongs to the GtrA family.</text>
</comment>
<protein>
    <submittedName>
        <fullName evidence="8">GtrA family protein</fullName>
    </submittedName>
</protein>
<evidence type="ECO:0000313" key="9">
    <source>
        <dbReference type="Proteomes" id="UP001431199"/>
    </source>
</evidence>
<keyword evidence="4 6" id="KW-1133">Transmembrane helix</keyword>
<evidence type="ECO:0000256" key="4">
    <source>
        <dbReference type="ARBA" id="ARBA00022989"/>
    </source>
</evidence>
<evidence type="ECO:0000256" key="2">
    <source>
        <dbReference type="ARBA" id="ARBA00009399"/>
    </source>
</evidence>
<accession>A0ABT2M346</accession>
<keyword evidence="5 6" id="KW-0472">Membrane</keyword>
<evidence type="ECO:0000256" key="3">
    <source>
        <dbReference type="ARBA" id="ARBA00022692"/>
    </source>
</evidence>
<comment type="caution">
    <text evidence="8">The sequence shown here is derived from an EMBL/GenBank/DDBJ whole genome shotgun (WGS) entry which is preliminary data.</text>
</comment>
<reference evidence="8" key="1">
    <citation type="submission" date="2022-09" db="EMBL/GenBank/DDBJ databases">
        <title>Eubacterium sp. LFL-14 isolated from human feces.</title>
        <authorList>
            <person name="Liu F."/>
        </authorList>
    </citation>
    <scope>NUCLEOTIDE SEQUENCE</scope>
    <source>
        <strain evidence="8">LFL-14</strain>
    </source>
</reference>
<dbReference type="EMBL" id="JAODBU010000006">
    <property type="protein sequence ID" value="MCT7398678.1"/>
    <property type="molecule type" value="Genomic_DNA"/>
</dbReference>
<feature type="domain" description="GtrA/DPMS transmembrane" evidence="7">
    <location>
        <begin position="25"/>
        <end position="143"/>
    </location>
</feature>
<keyword evidence="3 6" id="KW-0812">Transmembrane</keyword>
<dbReference type="Pfam" id="PF04138">
    <property type="entry name" value="GtrA_DPMS_TM"/>
    <property type="match status" value="1"/>
</dbReference>
<dbReference type="InterPro" id="IPR007267">
    <property type="entry name" value="GtrA_DPMS_TM"/>
</dbReference>
<dbReference type="PANTHER" id="PTHR38459:SF1">
    <property type="entry name" value="PROPHAGE BACTOPRENOL-LINKED GLUCOSE TRANSLOCASE HOMOLOG"/>
    <property type="match status" value="1"/>
</dbReference>
<comment type="subcellular location">
    <subcellularLocation>
        <location evidence="1">Membrane</location>
        <topology evidence="1">Multi-pass membrane protein</topology>
    </subcellularLocation>
</comment>
<feature type="transmembrane region" description="Helical" evidence="6">
    <location>
        <begin position="120"/>
        <end position="137"/>
    </location>
</feature>
<dbReference type="InterPro" id="IPR051401">
    <property type="entry name" value="GtrA_CellWall_Glycosyl"/>
</dbReference>
<proteinExistence type="inferred from homology"/>
<evidence type="ECO:0000256" key="6">
    <source>
        <dbReference type="SAM" id="Phobius"/>
    </source>
</evidence>
<name>A0ABT2M346_9FIRM</name>